<evidence type="ECO:0000256" key="5">
    <source>
        <dbReference type="ARBA" id="ARBA00022692"/>
    </source>
</evidence>
<dbReference type="PANTHER" id="PTHR32409">
    <property type="entry name" value="MITOCHONDRIAL IMPORT RECEPTOR SUBUNIT TOM20-1-RELATED"/>
    <property type="match status" value="1"/>
</dbReference>
<keyword evidence="9" id="KW-0496">Mitochondrion</keyword>
<feature type="region of interest" description="Disordered" evidence="11">
    <location>
        <begin position="386"/>
        <end position="415"/>
    </location>
</feature>
<dbReference type="InterPro" id="IPR010547">
    <property type="entry name" value="TOM20_imprt_rcpt"/>
</dbReference>
<name>A0AAW1XKW5_RUBAR</name>
<gene>
    <name evidence="12" type="ORF">M0R45_013971</name>
</gene>
<dbReference type="PANTHER" id="PTHR32409:SF7">
    <property type="entry name" value="MITOCHONDRIAL IMPORT RECEPTOR SUBUNIT TOM20"/>
    <property type="match status" value="1"/>
</dbReference>
<keyword evidence="8" id="KW-1133">Transmembrane helix</keyword>
<keyword evidence="10" id="KW-0472">Membrane</keyword>
<evidence type="ECO:0000256" key="8">
    <source>
        <dbReference type="ARBA" id="ARBA00022989"/>
    </source>
</evidence>
<evidence type="ECO:0000256" key="1">
    <source>
        <dbReference type="ARBA" id="ARBA00003450"/>
    </source>
</evidence>
<dbReference type="Pfam" id="PF06552">
    <property type="entry name" value="TOM20_plant"/>
    <property type="match status" value="1"/>
</dbReference>
<evidence type="ECO:0000256" key="3">
    <source>
        <dbReference type="ARBA" id="ARBA00005792"/>
    </source>
</evidence>
<keyword evidence="6" id="KW-1000">Mitochondrion outer membrane</keyword>
<keyword evidence="5" id="KW-0812">Transmembrane</keyword>
<evidence type="ECO:0000256" key="9">
    <source>
        <dbReference type="ARBA" id="ARBA00023128"/>
    </source>
</evidence>
<proteinExistence type="inferred from homology"/>
<dbReference type="Gene3D" id="1.25.40.10">
    <property type="entry name" value="Tetratricopeptide repeat domain"/>
    <property type="match status" value="1"/>
</dbReference>
<evidence type="ECO:0000256" key="2">
    <source>
        <dbReference type="ARBA" id="ARBA00004572"/>
    </source>
</evidence>
<dbReference type="EMBL" id="JBEDUW010000003">
    <property type="protein sequence ID" value="KAK9937162.1"/>
    <property type="molecule type" value="Genomic_DNA"/>
</dbReference>
<keyword evidence="4" id="KW-0813">Transport</keyword>
<comment type="similarity">
    <text evidence="3">Belongs to the Tom20 family.</text>
</comment>
<dbReference type="AlphaFoldDB" id="A0AAW1XKW5"/>
<dbReference type="GO" id="GO:0045040">
    <property type="term" value="P:protein insertion into mitochondrial outer membrane"/>
    <property type="evidence" value="ECO:0007669"/>
    <property type="project" value="InterPro"/>
</dbReference>
<protein>
    <submittedName>
        <fullName evidence="12">Uncharacterized protein</fullName>
    </submittedName>
</protein>
<accession>A0AAW1XKW5</accession>
<feature type="compositionally biased region" description="Polar residues" evidence="11">
    <location>
        <begin position="324"/>
        <end position="337"/>
    </location>
</feature>
<reference evidence="12 13" key="1">
    <citation type="journal article" date="2023" name="G3 (Bethesda)">
        <title>A chromosome-length genome assembly and annotation of blackberry (Rubus argutus, cv. 'Hillquist').</title>
        <authorList>
            <person name="Bruna T."/>
            <person name="Aryal R."/>
            <person name="Dudchenko O."/>
            <person name="Sargent D.J."/>
            <person name="Mead D."/>
            <person name="Buti M."/>
            <person name="Cavallini A."/>
            <person name="Hytonen T."/>
            <person name="Andres J."/>
            <person name="Pham M."/>
            <person name="Weisz D."/>
            <person name="Mascagni F."/>
            <person name="Usai G."/>
            <person name="Natali L."/>
            <person name="Bassil N."/>
            <person name="Fernandez G.E."/>
            <person name="Lomsadze A."/>
            <person name="Armour M."/>
            <person name="Olukolu B."/>
            <person name="Poorten T."/>
            <person name="Britton C."/>
            <person name="Davik J."/>
            <person name="Ashrafi H."/>
            <person name="Aiden E.L."/>
            <person name="Borodovsky M."/>
            <person name="Worthington M."/>
        </authorList>
    </citation>
    <scope>NUCLEOTIDE SEQUENCE [LARGE SCALE GENOMIC DNA]</scope>
    <source>
        <strain evidence="12">PI 553951</strain>
    </source>
</reference>
<dbReference type="GO" id="GO:0015031">
    <property type="term" value="P:protein transport"/>
    <property type="evidence" value="ECO:0007669"/>
    <property type="project" value="UniProtKB-KW"/>
</dbReference>
<evidence type="ECO:0000256" key="10">
    <source>
        <dbReference type="ARBA" id="ARBA00023136"/>
    </source>
</evidence>
<feature type="region of interest" description="Disordered" evidence="11">
    <location>
        <begin position="324"/>
        <end position="374"/>
    </location>
</feature>
<comment type="subcellular location">
    <subcellularLocation>
        <location evidence="2">Mitochondrion outer membrane</location>
        <topology evidence="2">Single-pass membrane protein</topology>
    </subcellularLocation>
</comment>
<dbReference type="InterPro" id="IPR011990">
    <property type="entry name" value="TPR-like_helical_dom_sf"/>
</dbReference>
<comment type="caution">
    <text evidence="12">The sequence shown here is derived from an EMBL/GenBank/DDBJ whole genome shotgun (WGS) entry which is preliminary data.</text>
</comment>
<evidence type="ECO:0000256" key="4">
    <source>
        <dbReference type="ARBA" id="ARBA00022448"/>
    </source>
</evidence>
<sequence length="415" mass="46079">MDPSHKETAQVNTHLKTAEAHYPKNPLDADNLVKWAGALLQLSQFIVFMLNDCISKLEEALVINPTKHEALWCLGNEHSSNGFMTPDLDEARPFFDKASVFFQGLRRRLFIASPNCRNLFKSIEVTAKAPELHMEIHKQGMAQQTLGGGPAVSSSGKVLTVAKQKNALRPAAALFLLVFEVYNRNSFILILFGWIAEIMDRLVAEGTVSCPSSSVCQLRSFTTKLGGEANQITVRKMIDKMVQDGSIEDEGSQRLGKHVFHSDITKKKPIEVQKALNYDALQTCLQISRKYFHPVGSELRDTSTCGVLHPIGSDLTRMRIRANSNEHSPIRSGQTTSKTKEHGNTPTSGAQPVISRENFAPGNDDDRANGTTNLCDEGERVMCSSRLTQDKRSRRTSTVKEPILQYTKPQKSQAL</sequence>
<keyword evidence="7" id="KW-0653">Protein transport</keyword>
<evidence type="ECO:0000256" key="7">
    <source>
        <dbReference type="ARBA" id="ARBA00022927"/>
    </source>
</evidence>
<comment type="function">
    <text evidence="1">Central component of the receptor complex responsible for the recognition and translocation of cytosolically synthesized mitochondrial preproteins. Together with TOM22 functions as the transit peptide receptor at the surface of the mitochondrion outer membrane and facilitates the movement of preproteins into the translocation pore.</text>
</comment>
<dbReference type="SUPFAM" id="SSF48452">
    <property type="entry name" value="TPR-like"/>
    <property type="match status" value="1"/>
</dbReference>
<dbReference type="GO" id="GO:0005742">
    <property type="term" value="C:mitochondrial outer membrane translocase complex"/>
    <property type="evidence" value="ECO:0007669"/>
    <property type="project" value="InterPro"/>
</dbReference>
<evidence type="ECO:0000256" key="6">
    <source>
        <dbReference type="ARBA" id="ARBA00022787"/>
    </source>
</evidence>
<evidence type="ECO:0000256" key="11">
    <source>
        <dbReference type="SAM" id="MobiDB-lite"/>
    </source>
</evidence>
<keyword evidence="13" id="KW-1185">Reference proteome</keyword>
<organism evidence="12 13">
    <name type="scientific">Rubus argutus</name>
    <name type="common">Southern blackberry</name>
    <dbReference type="NCBI Taxonomy" id="59490"/>
    <lineage>
        <taxon>Eukaryota</taxon>
        <taxon>Viridiplantae</taxon>
        <taxon>Streptophyta</taxon>
        <taxon>Embryophyta</taxon>
        <taxon>Tracheophyta</taxon>
        <taxon>Spermatophyta</taxon>
        <taxon>Magnoliopsida</taxon>
        <taxon>eudicotyledons</taxon>
        <taxon>Gunneridae</taxon>
        <taxon>Pentapetalae</taxon>
        <taxon>rosids</taxon>
        <taxon>fabids</taxon>
        <taxon>Rosales</taxon>
        <taxon>Rosaceae</taxon>
        <taxon>Rosoideae</taxon>
        <taxon>Rosoideae incertae sedis</taxon>
        <taxon>Rubus</taxon>
    </lineage>
</organism>
<evidence type="ECO:0000313" key="12">
    <source>
        <dbReference type="EMBL" id="KAK9937162.1"/>
    </source>
</evidence>
<dbReference type="Proteomes" id="UP001457282">
    <property type="component" value="Unassembled WGS sequence"/>
</dbReference>
<evidence type="ECO:0000313" key="13">
    <source>
        <dbReference type="Proteomes" id="UP001457282"/>
    </source>
</evidence>